<dbReference type="GO" id="GO:0005886">
    <property type="term" value="C:plasma membrane"/>
    <property type="evidence" value="ECO:0007669"/>
    <property type="project" value="TreeGrafter"/>
</dbReference>
<dbReference type="HOGENOM" id="CLU_327536_0_0_5"/>
<dbReference type="KEGG" id="nhm:NHE_0472"/>
<dbReference type="Proteomes" id="UP000023755">
    <property type="component" value="Chromosome"/>
</dbReference>
<dbReference type="InterPro" id="IPR052894">
    <property type="entry name" value="AsmA-related"/>
</dbReference>
<dbReference type="AlphaFoldDB" id="X5HK16"/>
<evidence type="ECO:0000313" key="3">
    <source>
        <dbReference type="Proteomes" id="UP000023755"/>
    </source>
</evidence>
<dbReference type="EMBL" id="CP007481">
    <property type="protein sequence ID" value="AHX11414.1"/>
    <property type="molecule type" value="Genomic_DNA"/>
</dbReference>
<evidence type="ECO:0000313" key="2">
    <source>
        <dbReference type="EMBL" id="AHX11414.1"/>
    </source>
</evidence>
<dbReference type="PANTHER" id="PTHR30441:SF8">
    <property type="entry name" value="DUF748 DOMAIN-CONTAINING PROTEIN"/>
    <property type="match status" value="1"/>
</dbReference>
<sequence>MGRSPKFLIFLLLVIALSFFGGIILKINSYKEHYSSEISRLIGGNVEVNGTISINFLDLALRATSVNIVQYSSDSRYSIGKLDLHFSKKSILFGRPEISKITMRDGEIILNNTDEVFSTQVQALHLENMVVKIPNYSIETQVKNAVYRNSIVKTELRGDFGQAAENLYHLSLNFDRRKKYYSVEISSKEDKIQFLSSEKVIKISGEGKDLMGVLSTFTKIQWEPNSSTSFSISDKYDGNAQEYNLKIQSDFLDSSVKVSLKKDEKQKIDIRCHNFSLGQIGLSSLKEIASFLLNLQKLQTKETDLLLDIETLKLKDTEIKDVHLSLSSSTELLTIGDLSARIADSTINSKGKIEKKDPNYPILTSEVTWKGTFSNEIVKLLNLEQYRTADRWLSQIFSTNLKIIAGPEMFLFKDAVVAVGALKLGADLRYNHTLRKLGSNISIDSLVIERISIKDVFSLLDKISDIDTSIRVNLINTNFGGEEVSHIDFIHHSMKKYHISSIDVDSKNLTFVGKLKFDKIARILEIDVDGNTLKSSFIKFPGIFKLLDTKKGPEIHWNDNPFPEIPSGICCSFNIAFNKVFQDSPSDALTFKLASEINNNILKISGLSLKREGFLLELVSNFTFNRQPNSVVASINASGIDLKTLLKENFDVNYISGKANIQADVSSKGNTVKQMISNIEGKLALNSAKINIQGGNIDMLSSAIPKVKSPKDLDEITRIKFFTGDTTLLSVTGSSNISNGILGTSLAFSTKTTSGILSSNFQVSNMQTSSVSRVFFPMKGEAIPVDITIEGNIWNPKIFFDNQAIFATIKGKIQN</sequence>
<feature type="domain" description="AsmA" evidence="1">
    <location>
        <begin position="625"/>
        <end position="742"/>
    </location>
</feature>
<dbReference type="PANTHER" id="PTHR30441">
    <property type="entry name" value="DUF748 DOMAIN-CONTAINING PROTEIN"/>
    <property type="match status" value="1"/>
</dbReference>
<gene>
    <name evidence="2" type="ORF">NHE_0472</name>
</gene>
<protein>
    <submittedName>
        <fullName evidence="2">AsmA family protein</fullName>
    </submittedName>
</protein>
<evidence type="ECO:0000259" key="1">
    <source>
        <dbReference type="Pfam" id="PF05170"/>
    </source>
</evidence>
<dbReference type="OrthoDB" id="7164599at2"/>
<proteinExistence type="predicted"/>
<dbReference type="GO" id="GO:0090313">
    <property type="term" value="P:regulation of protein targeting to membrane"/>
    <property type="evidence" value="ECO:0007669"/>
    <property type="project" value="TreeGrafter"/>
</dbReference>
<accession>X5HK16</accession>
<dbReference type="STRING" id="1286528.NHE_0472"/>
<dbReference type="Pfam" id="PF05170">
    <property type="entry name" value="AsmA"/>
    <property type="match status" value="1"/>
</dbReference>
<organism evidence="2 3">
    <name type="scientific">Neorickettsia helminthoeca str. Oregon</name>
    <dbReference type="NCBI Taxonomy" id="1286528"/>
    <lineage>
        <taxon>Bacteria</taxon>
        <taxon>Pseudomonadati</taxon>
        <taxon>Pseudomonadota</taxon>
        <taxon>Alphaproteobacteria</taxon>
        <taxon>Rickettsiales</taxon>
        <taxon>Anaplasmataceae</taxon>
        <taxon>Neorickettsia</taxon>
    </lineage>
</organism>
<reference evidence="2 3" key="1">
    <citation type="submission" date="2014-03" db="EMBL/GenBank/DDBJ databases">
        <title>Sequencing and Comparison of Genomes and Transcriptome Profiles of Human Ehrlichiosis Agents.</title>
        <authorList>
            <person name="Lin M."/>
            <person name="Daugherty S.C."/>
            <person name="Nagaraj S."/>
            <person name="Cheng Z."/>
            <person name="Xiong Q."/>
            <person name="Lin F.-Y."/>
            <person name="Sengamalay N."/>
            <person name="Ott S."/>
            <person name="Godinez A."/>
            <person name="Tallon L.J."/>
            <person name="Sadzewicz L."/>
            <person name="Fraser C.M."/>
            <person name="Dunning Hotopp J.C."/>
            <person name="Rikihisa Y."/>
        </authorList>
    </citation>
    <scope>NUCLEOTIDE SEQUENCE [LARGE SCALE GENOMIC DNA]</scope>
    <source>
        <strain evidence="2 3">Oregon</strain>
    </source>
</reference>
<dbReference type="InterPro" id="IPR007844">
    <property type="entry name" value="AsmA"/>
</dbReference>
<name>X5HK16_9RICK</name>
<dbReference type="RefSeq" id="WP_038559464.1">
    <property type="nucleotide sequence ID" value="NZ_CP007481.1"/>
</dbReference>
<keyword evidence="3" id="KW-1185">Reference proteome</keyword>